<dbReference type="PANTHER" id="PTHR39166">
    <property type="entry name" value="BLL1166 PROTEIN"/>
    <property type="match status" value="1"/>
</dbReference>
<protein>
    <recommendedName>
        <fullName evidence="3">Nucleotidyltransferase family protein</fullName>
    </recommendedName>
</protein>
<evidence type="ECO:0000313" key="2">
    <source>
        <dbReference type="Proteomes" id="UP000239663"/>
    </source>
</evidence>
<dbReference type="Pfam" id="PF06042">
    <property type="entry name" value="NTP_transf_6"/>
    <property type="match status" value="1"/>
</dbReference>
<dbReference type="EMBL" id="PKOZ01000016">
    <property type="protein sequence ID" value="PQD94026.1"/>
    <property type="molecule type" value="Genomic_DNA"/>
</dbReference>
<reference evidence="1 2" key="1">
    <citation type="submission" date="2017-12" db="EMBL/GenBank/DDBJ databases">
        <title>Taxonomic description and draft genome of Pradoshia cofamensis Gen. nov., sp. nov., a thermotolerant bacillale isolated from anterior gut of earthworm Eisenia fetida.</title>
        <authorList>
            <person name="Saha T."/>
            <person name="Chakraborty R."/>
        </authorList>
    </citation>
    <scope>NUCLEOTIDE SEQUENCE [LARGE SCALE GENOMIC DNA]</scope>
    <source>
        <strain evidence="1 2">EAG3</strain>
    </source>
</reference>
<sequence length="197" mass="23413">MSWYEKGGQGLENEADILKAIEQDRWMMETLEAARAIHKPDWWICAGFVRTKVWDILHGYTKRSPLPDIDFIYFDEEQAEESVEKELERQLRQLLPGRPWSVKNEARMHVVNRITPYASSRDAISKFPETVSALGVKLDEQGKLQLIAPWGIHDLLMMKIRPTTFFSESKERMNIYERRIEMKKWHVRWPLVEKIER</sequence>
<gene>
    <name evidence="1" type="ORF">CYL18_16650</name>
</gene>
<dbReference type="PANTHER" id="PTHR39166:SF1">
    <property type="entry name" value="BLL1166 PROTEIN"/>
    <property type="match status" value="1"/>
</dbReference>
<dbReference type="Proteomes" id="UP000239663">
    <property type="component" value="Unassembled WGS sequence"/>
</dbReference>
<name>A0A2S7MW90_9BACI</name>
<proteinExistence type="predicted"/>
<dbReference type="RefSeq" id="WP_104850667.1">
    <property type="nucleotide sequence ID" value="NZ_PKOZ01000016.1"/>
</dbReference>
<comment type="caution">
    <text evidence="1">The sequence shown here is derived from an EMBL/GenBank/DDBJ whole genome shotgun (WGS) entry which is preliminary data.</text>
</comment>
<keyword evidence="2" id="KW-1185">Reference proteome</keyword>
<dbReference type="AlphaFoldDB" id="A0A2S7MW90"/>
<evidence type="ECO:0008006" key="3">
    <source>
        <dbReference type="Google" id="ProtNLM"/>
    </source>
</evidence>
<organism evidence="1 2">
    <name type="scientific">Pradoshia eiseniae</name>
    <dbReference type="NCBI Taxonomy" id="2064768"/>
    <lineage>
        <taxon>Bacteria</taxon>
        <taxon>Bacillati</taxon>
        <taxon>Bacillota</taxon>
        <taxon>Bacilli</taxon>
        <taxon>Bacillales</taxon>
        <taxon>Bacillaceae</taxon>
        <taxon>Pradoshia</taxon>
    </lineage>
</organism>
<dbReference type="InterPro" id="IPR009267">
    <property type="entry name" value="NTP_transf_6"/>
</dbReference>
<evidence type="ECO:0000313" key="1">
    <source>
        <dbReference type="EMBL" id="PQD94026.1"/>
    </source>
</evidence>
<dbReference type="OrthoDB" id="1901124at2"/>
<accession>A0A2S7MW90</accession>